<gene>
    <name evidence="1" type="ORF">MtrDRAFT_AC155886g36v2</name>
</gene>
<protein>
    <submittedName>
        <fullName evidence="1">Uncharacterized protein</fullName>
    </submittedName>
</protein>
<reference evidence="1" key="1">
    <citation type="submission" date="2005-04" db="EMBL/GenBank/DDBJ databases">
        <authorList>
            <person name="Town C.D."/>
        </authorList>
    </citation>
    <scope>NUCLEOTIDE SEQUENCE</scope>
</reference>
<dbReference type="EMBL" id="AC155886">
    <property type="protein sequence ID" value="ABN08251.1"/>
    <property type="molecule type" value="Genomic_DNA"/>
</dbReference>
<accession>A2Q3Q1</accession>
<reference evidence="1" key="2">
    <citation type="submission" date="2007-03" db="EMBL/GenBank/DDBJ databases">
        <authorList>
            <consortium name="The International Medicago Genome Annotation Group"/>
        </authorList>
    </citation>
    <scope>NUCLEOTIDE SEQUENCE</scope>
</reference>
<proteinExistence type="predicted"/>
<dbReference type="AlphaFoldDB" id="A2Q3Q1"/>
<name>A2Q3Q1_MEDTR</name>
<sequence>MVSKKLDLRCHFHVNGMEECEFSDTLKNLLLSRRIIMR</sequence>
<organism evidence="1">
    <name type="scientific">Medicago truncatula</name>
    <name type="common">Barrel medic</name>
    <name type="synonym">Medicago tribuloides</name>
    <dbReference type="NCBI Taxonomy" id="3880"/>
    <lineage>
        <taxon>Eukaryota</taxon>
        <taxon>Viridiplantae</taxon>
        <taxon>Streptophyta</taxon>
        <taxon>Embryophyta</taxon>
        <taxon>Tracheophyta</taxon>
        <taxon>Spermatophyta</taxon>
        <taxon>Magnoliopsida</taxon>
        <taxon>eudicotyledons</taxon>
        <taxon>Gunneridae</taxon>
        <taxon>Pentapetalae</taxon>
        <taxon>rosids</taxon>
        <taxon>fabids</taxon>
        <taxon>Fabales</taxon>
        <taxon>Fabaceae</taxon>
        <taxon>Papilionoideae</taxon>
        <taxon>50 kb inversion clade</taxon>
        <taxon>NPAAA clade</taxon>
        <taxon>Hologalegina</taxon>
        <taxon>IRL clade</taxon>
        <taxon>Trifolieae</taxon>
        <taxon>Medicago</taxon>
    </lineage>
</organism>
<evidence type="ECO:0000313" key="1">
    <source>
        <dbReference type="EMBL" id="ABN08251.1"/>
    </source>
</evidence>